<dbReference type="InterPro" id="IPR006119">
    <property type="entry name" value="Resolv_N"/>
</dbReference>
<dbReference type="RefSeq" id="WP_157307497.1">
    <property type="nucleotide sequence ID" value="NZ_WRXN01000007.1"/>
</dbReference>
<keyword evidence="3" id="KW-0233">DNA recombination</keyword>
<proteinExistence type="predicted"/>
<keyword evidence="2" id="KW-0238">DNA-binding</keyword>
<feature type="active site" description="O-(5'-phospho-DNA)-serine intermediate" evidence="4 5">
    <location>
        <position position="11"/>
    </location>
</feature>
<dbReference type="GO" id="GO:0003677">
    <property type="term" value="F:DNA binding"/>
    <property type="evidence" value="ECO:0007669"/>
    <property type="project" value="UniProtKB-KW"/>
</dbReference>
<evidence type="ECO:0000256" key="2">
    <source>
        <dbReference type="ARBA" id="ARBA00023125"/>
    </source>
</evidence>
<dbReference type="EMBL" id="WRXN01000007">
    <property type="protein sequence ID" value="MVT10054.1"/>
    <property type="molecule type" value="Genomic_DNA"/>
</dbReference>
<dbReference type="PROSITE" id="PS00397">
    <property type="entry name" value="RECOMBINASES_1"/>
    <property type="match status" value="1"/>
</dbReference>
<dbReference type="InterPro" id="IPR036162">
    <property type="entry name" value="Resolvase-like_N_sf"/>
</dbReference>
<dbReference type="AlphaFoldDB" id="A0A7K1U6R8"/>
<organism evidence="8 9">
    <name type="scientific">Chitinophaga tropicalis</name>
    <dbReference type="NCBI Taxonomy" id="2683588"/>
    <lineage>
        <taxon>Bacteria</taxon>
        <taxon>Pseudomonadati</taxon>
        <taxon>Bacteroidota</taxon>
        <taxon>Chitinophagia</taxon>
        <taxon>Chitinophagales</taxon>
        <taxon>Chitinophagaceae</taxon>
        <taxon>Chitinophaga</taxon>
    </lineage>
</organism>
<keyword evidence="9" id="KW-1185">Reference proteome</keyword>
<dbReference type="GO" id="GO:0000150">
    <property type="term" value="F:DNA strand exchange activity"/>
    <property type="evidence" value="ECO:0007669"/>
    <property type="project" value="InterPro"/>
</dbReference>
<dbReference type="Pfam" id="PF00239">
    <property type="entry name" value="Resolvase"/>
    <property type="match status" value="1"/>
</dbReference>
<accession>A0A7K1U6R8</accession>
<dbReference type="Gene3D" id="3.40.50.1390">
    <property type="entry name" value="Resolvase, N-terminal catalytic domain"/>
    <property type="match status" value="1"/>
</dbReference>
<dbReference type="Proteomes" id="UP000461730">
    <property type="component" value="Unassembled WGS sequence"/>
</dbReference>
<keyword evidence="1" id="KW-0229">DNA integration</keyword>
<evidence type="ECO:0000313" key="9">
    <source>
        <dbReference type="Proteomes" id="UP000461730"/>
    </source>
</evidence>
<feature type="region of interest" description="Disordered" evidence="6">
    <location>
        <begin position="75"/>
        <end position="96"/>
    </location>
</feature>
<evidence type="ECO:0000256" key="1">
    <source>
        <dbReference type="ARBA" id="ARBA00022908"/>
    </source>
</evidence>
<dbReference type="SMART" id="SM00857">
    <property type="entry name" value="Resolvase"/>
    <property type="match status" value="1"/>
</dbReference>
<reference evidence="8 9" key="1">
    <citation type="submission" date="2019-12" db="EMBL/GenBank/DDBJ databases">
        <title>Chitinophaga sp. strain ysch24 (GDMCC 1.1355), whole genome shotgun sequence.</title>
        <authorList>
            <person name="Zhang X."/>
        </authorList>
    </citation>
    <scope>NUCLEOTIDE SEQUENCE [LARGE SCALE GENOMIC DNA]</scope>
    <source>
        <strain evidence="9">ysch24</strain>
    </source>
</reference>
<evidence type="ECO:0000313" key="8">
    <source>
        <dbReference type="EMBL" id="MVT10054.1"/>
    </source>
</evidence>
<dbReference type="InterPro" id="IPR006118">
    <property type="entry name" value="Recombinase_CS"/>
</dbReference>
<evidence type="ECO:0000259" key="7">
    <source>
        <dbReference type="SMART" id="SM00857"/>
    </source>
</evidence>
<gene>
    <name evidence="8" type="ORF">GO493_17415</name>
</gene>
<dbReference type="SUPFAM" id="SSF53041">
    <property type="entry name" value="Resolvase-like"/>
    <property type="match status" value="1"/>
</dbReference>
<evidence type="ECO:0000256" key="6">
    <source>
        <dbReference type="SAM" id="MobiDB-lite"/>
    </source>
</evidence>
<sequence length="96" mass="11103">MKSAHLYCRVSTDEQKRKGHSLIEQEDRLIKHCENNNILIKGIYREDYSAKDFNRPEWKRLIKKIPGRAVRYLPAPPQSRASSFPAHGSSIYGFAS</sequence>
<evidence type="ECO:0000256" key="3">
    <source>
        <dbReference type="ARBA" id="ARBA00023172"/>
    </source>
</evidence>
<feature type="domain" description="Resolvase/invertase-type recombinase catalytic" evidence="7">
    <location>
        <begin position="4"/>
        <end position="96"/>
    </location>
</feature>
<comment type="caution">
    <text evidence="8">The sequence shown here is derived from an EMBL/GenBank/DDBJ whole genome shotgun (WGS) entry which is preliminary data.</text>
</comment>
<name>A0A7K1U6R8_9BACT</name>
<protein>
    <recommendedName>
        <fullName evidence="7">Resolvase/invertase-type recombinase catalytic domain-containing protein</fullName>
    </recommendedName>
</protein>
<evidence type="ECO:0000256" key="5">
    <source>
        <dbReference type="PROSITE-ProRule" id="PRU10137"/>
    </source>
</evidence>
<dbReference type="GO" id="GO:0015074">
    <property type="term" value="P:DNA integration"/>
    <property type="evidence" value="ECO:0007669"/>
    <property type="project" value="UniProtKB-KW"/>
</dbReference>
<evidence type="ECO:0000256" key="4">
    <source>
        <dbReference type="PIRSR" id="PIRSR606118-50"/>
    </source>
</evidence>